<dbReference type="Gene3D" id="3.30.200.20">
    <property type="entry name" value="Phosphorylase Kinase, domain 1"/>
    <property type="match status" value="1"/>
</dbReference>
<keyword evidence="9" id="KW-0808">Transferase</keyword>
<dbReference type="GO" id="GO:0004672">
    <property type="term" value="F:protein kinase activity"/>
    <property type="evidence" value="ECO:0007669"/>
    <property type="project" value="InterPro"/>
</dbReference>
<dbReference type="PANTHER" id="PTHR48008">
    <property type="entry name" value="LEUCINE-RICH REPEAT RECEPTOR-LIKE PROTEIN KINASE IMK3-RELATED"/>
    <property type="match status" value="1"/>
</dbReference>
<comment type="caution">
    <text evidence="9">The sequence shown here is derived from an EMBL/GenBank/DDBJ whole genome shotgun (WGS) entry which is preliminary data.</text>
</comment>
<evidence type="ECO:0000256" key="3">
    <source>
        <dbReference type="ARBA" id="ARBA00022692"/>
    </source>
</evidence>
<evidence type="ECO:0000313" key="9">
    <source>
        <dbReference type="EMBL" id="GFP99253.1"/>
    </source>
</evidence>
<dbReference type="OrthoDB" id="1890790at2759"/>
<dbReference type="InterPro" id="IPR001611">
    <property type="entry name" value="Leu-rich_rpt"/>
</dbReference>
<dbReference type="InterPro" id="IPR013210">
    <property type="entry name" value="LRR_N_plant-typ"/>
</dbReference>
<dbReference type="Pfam" id="PF00560">
    <property type="entry name" value="LRR_1"/>
    <property type="match status" value="4"/>
</dbReference>
<feature type="region of interest" description="Disordered" evidence="7">
    <location>
        <begin position="213"/>
        <end position="244"/>
    </location>
</feature>
<evidence type="ECO:0000256" key="4">
    <source>
        <dbReference type="ARBA" id="ARBA00022737"/>
    </source>
</evidence>
<evidence type="ECO:0000256" key="6">
    <source>
        <dbReference type="ARBA" id="ARBA00023136"/>
    </source>
</evidence>
<keyword evidence="5" id="KW-1133">Transmembrane helix</keyword>
<keyword evidence="10" id="KW-1185">Reference proteome</keyword>
<dbReference type="GO" id="GO:0016020">
    <property type="term" value="C:membrane"/>
    <property type="evidence" value="ECO:0007669"/>
    <property type="project" value="UniProtKB-SubCell"/>
</dbReference>
<dbReference type="GO" id="GO:0005524">
    <property type="term" value="F:ATP binding"/>
    <property type="evidence" value="ECO:0007669"/>
    <property type="project" value="InterPro"/>
</dbReference>
<keyword evidence="2" id="KW-0433">Leucine-rich repeat</keyword>
<dbReference type="Pfam" id="PF00069">
    <property type="entry name" value="Pkinase"/>
    <property type="match status" value="1"/>
</dbReference>
<dbReference type="AlphaFoldDB" id="A0A830CTS7"/>
<evidence type="ECO:0000256" key="5">
    <source>
        <dbReference type="ARBA" id="ARBA00022989"/>
    </source>
</evidence>
<dbReference type="CDD" id="cd14066">
    <property type="entry name" value="STKc_IRAK"/>
    <property type="match status" value="1"/>
</dbReference>
<dbReference type="SUPFAM" id="SSF52058">
    <property type="entry name" value="L domain-like"/>
    <property type="match status" value="1"/>
</dbReference>
<keyword evidence="6" id="KW-0472">Membrane</keyword>
<evidence type="ECO:0000259" key="8">
    <source>
        <dbReference type="PROSITE" id="PS50011"/>
    </source>
</evidence>
<dbReference type="PANTHER" id="PTHR48008:SF2">
    <property type="entry name" value="PROBABLY INACTIVE LEUCINE-RICH REPEAT RECEPTOR-LIKE PROTEIN KINASE IMK2"/>
    <property type="match status" value="1"/>
</dbReference>
<sequence>MRLGSNKSDGVIVTQSDYQSLQALKHELIDPRGVLNSWNNNTGIISACSGWAGIKCVNGHVIAIQLPWKGLRGRISETIGQLRSLRRLSLHDNALVGPVPASLGLLPNLRGVYLFNNRLSGSIPPSIGNCLLLQTLDLSSNRLTGFIPPGLANSTRLYRLNLSFNGLSGPIPVSLSRSASLTFLALQNNNLTGSVPDNWGSLSVNGSYRKRAASKANKGKNGNLASPKPVAAASGTEPEADSGGGGKLVHFDGNFVFTADDLLCATAETMGKSAYGTAYKATLEDINRTVAVKRLREKITKAQKEFEFEVSALGKIRHANIVALRAYYLGPKGEKLLVYDYLPNGSLASFLHARGPETSIPWHTRKTIAIGITRGLSFLHAEQNKIVHGNLTSSNILLDEHNNPQIAHAGLARLVTAAASTNPIATAGTMGYRAPELSKQKNAAASAKTDIFSLGVVILELLTGKSPSDTKDGLDLAQWAALTVKDEWTNEVFDVELTRDAEANGCSDELINALKLALHCVDPSPAARPEAQQVLQKLEEMMKTDVSTIPATEDV</sequence>
<keyword evidence="3" id="KW-0812">Transmembrane</keyword>
<evidence type="ECO:0000256" key="7">
    <source>
        <dbReference type="SAM" id="MobiDB-lite"/>
    </source>
</evidence>
<evidence type="ECO:0000313" key="10">
    <source>
        <dbReference type="Proteomes" id="UP000653305"/>
    </source>
</evidence>
<dbReference type="EMBL" id="BMAC01000562">
    <property type="protein sequence ID" value="GFP99253.1"/>
    <property type="molecule type" value="Genomic_DNA"/>
</dbReference>
<dbReference type="Proteomes" id="UP000653305">
    <property type="component" value="Unassembled WGS sequence"/>
</dbReference>
<keyword evidence="9" id="KW-0675">Receptor</keyword>
<evidence type="ECO:0000256" key="1">
    <source>
        <dbReference type="ARBA" id="ARBA00004370"/>
    </source>
</evidence>
<dbReference type="SUPFAM" id="SSF56112">
    <property type="entry name" value="Protein kinase-like (PK-like)"/>
    <property type="match status" value="1"/>
</dbReference>
<dbReference type="Pfam" id="PF08263">
    <property type="entry name" value="LRRNT_2"/>
    <property type="match status" value="1"/>
</dbReference>
<keyword evidence="9" id="KW-0418">Kinase</keyword>
<accession>A0A830CTS7</accession>
<keyword evidence="4" id="KW-0677">Repeat</keyword>
<reference evidence="9" key="1">
    <citation type="submission" date="2020-07" db="EMBL/GenBank/DDBJ databases">
        <title>Ethylene signaling mediates host invasion by parasitic plants.</title>
        <authorList>
            <person name="Yoshida S."/>
        </authorList>
    </citation>
    <scope>NUCLEOTIDE SEQUENCE</scope>
    <source>
        <strain evidence="9">Okayama</strain>
    </source>
</reference>
<dbReference type="InterPro" id="IPR000719">
    <property type="entry name" value="Prot_kinase_dom"/>
</dbReference>
<dbReference type="FunFam" id="3.80.10.10:FF:000228">
    <property type="entry name" value="Leucine-rich repeat receptor-like serine/threonine-protein kinase BAM1"/>
    <property type="match status" value="1"/>
</dbReference>
<name>A0A830CTS7_9LAMI</name>
<organism evidence="9 10">
    <name type="scientific">Phtheirospermum japonicum</name>
    <dbReference type="NCBI Taxonomy" id="374723"/>
    <lineage>
        <taxon>Eukaryota</taxon>
        <taxon>Viridiplantae</taxon>
        <taxon>Streptophyta</taxon>
        <taxon>Embryophyta</taxon>
        <taxon>Tracheophyta</taxon>
        <taxon>Spermatophyta</taxon>
        <taxon>Magnoliopsida</taxon>
        <taxon>eudicotyledons</taxon>
        <taxon>Gunneridae</taxon>
        <taxon>Pentapetalae</taxon>
        <taxon>asterids</taxon>
        <taxon>lamiids</taxon>
        <taxon>Lamiales</taxon>
        <taxon>Orobanchaceae</taxon>
        <taxon>Orobanchaceae incertae sedis</taxon>
        <taxon>Phtheirospermum</taxon>
    </lineage>
</organism>
<dbReference type="InterPro" id="IPR052451">
    <property type="entry name" value="Ser/Thr_kinase-like"/>
</dbReference>
<dbReference type="PROSITE" id="PS50011">
    <property type="entry name" value="PROTEIN_KINASE_DOM"/>
    <property type="match status" value="1"/>
</dbReference>
<dbReference type="InterPro" id="IPR032675">
    <property type="entry name" value="LRR_dom_sf"/>
</dbReference>
<gene>
    <name evidence="9" type="ORF">PHJA_002069200</name>
</gene>
<feature type="domain" description="Protein kinase" evidence="8">
    <location>
        <begin position="264"/>
        <end position="542"/>
    </location>
</feature>
<proteinExistence type="predicted"/>
<comment type="subcellular location">
    <subcellularLocation>
        <location evidence="1">Membrane</location>
    </subcellularLocation>
</comment>
<dbReference type="Gene3D" id="1.10.510.10">
    <property type="entry name" value="Transferase(Phosphotransferase) domain 1"/>
    <property type="match status" value="1"/>
</dbReference>
<protein>
    <submittedName>
        <fullName evidence="9">Probably inactive leucine-rich repeat receptor-like protein kinase imk2</fullName>
    </submittedName>
</protein>
<evidence type="ECO:0000256" key="2">
    <source>
        <dbReference type="ARBA" id="ARBA00022614"/>
    </source>
</evidence>
<dbReference type="InterPro" id="IPR011009">
    <property type="entry name" value="Kinase-like_dom_sf"/>
</dbReference>
<dbReference type="Gene3D" id="3.80.10.10">
    <property type="entry name" value="Ribonuclease Inhibitor"/>
    <property type="match status" value="2"/>
</dbReference>